<proteinExistence type="inferred from homology"/>
<evidence type="ECO:0000313" key="19">
    <source>
        <dbReference type="Proteomes" id="UP001515480"/>
    </source>
</evidence>
<keyword evidence="9" id="KW-0677">Repeat</keyword>
<evidence type="ECO:0000256" key="2">
    <source>
        <dbReference type="ARBA" id="ARBA00001946"/>
    </source>
</evidence>
<dbReference type="PANTHER" id="PTHR13547">
    <property type="match status" value="1"/>
</dbReference>
<comment type="subcellular location">
    <subcellularLocation>
        <location evidence="3">Mitochondrion</location>
    </subcellularLocation>
</comment>
<dbReference type="Proteomes" id="UP001515480">
    <property type="component" value="Unassembled WGS sequence"/>
</dbReference>
<reference evidence="18 19" key="1">
    <citation type="journal article" date="2024" name="Science">
        <title>Giant polyketide synthase enzymes in the biosynthesis of giant marine polyether toxins.</title>
        <authorList>
            <person name="Fallon T.R."/>
            <person name="Shende V.V."/>
            <person name="Wierzbicki I.H."/>
            <person name="Pendleton A.L."/>
            <person name="Watervoot N.F."/>
            <person name="Auber R.P."/>
            <person name="Gonzalez D.J."/>
            <person name="Wisecaver J.H."/>
            <person name="Moore B.S."/>
        </authorList>
    </citation>
    <scope>NUCLEOTIDE SEQUENCE [LARGE SCALE GENOMIC DNA]</scope>
    <source>
        <strain evidence="18 19">12B1</strain>
    </source>
</reference>
<dbReference type="EMBL" id="JBGBPQ010000007">
    <property type="protein sequence ID" value="KAL1521604.1"/>
    <property type="molecule type" value="Genomic_DNA"/>
</dbReference>
<comment type="caution">
    <text evidence="18">The sequence shown here is derived from an EMBL/GenBank/DDBJ whole genome shotgun (WGS) entry which is preliminary data.</text>
</comment>
<evidence type="ECO:0000256" key="4">
    <source>
        <dbReference type="ARBA" id="ARBA00007626"/>
    </source>
</evidence>
<evidence type="ECO:0000256" key="11">
    <source>
        <dbReference type="ARBA" id="ARBA00022833"/>
    </source>
</evidence>
<evidence type="ECO:0000256" key="6">
    <source>
        <dbReference type="ARBA" id="ARBA00022694"/>
    </source>
</evidence>
<evidence type="ECO:0000256" key="1">
    <source>
        <dbReference type="ARBA" id="ARBA00000928"/>
    </source>
</evidence>
<keyword evidence="11" id="KW-0862">Zinc</keyword>
<dbReference type="NCBIfam" id="TIGR00756">
    <property type="entry name" value="PPR"/>
    <property type="match status" value="1"/>
</dbReference>
<feature type="repeat" description="PPR" evidence="15">
    <location>
        <begin position="117"/>
        <end position="151"/>
    </location>
</feature>
<evidence type="ECO:0000313" key="18">
    <source>
        <dbReference type="EMBL" id="KAL1521604.1"/>
    </source>
</evidence>
<dbReference type="GO" id="GO:0004526">
    <property type="term" value="F:ribonuclease P activity"/>
    <property type="evidence" value="ECO:0007669"/>
    <property type="project" value="UniProtKB-EC"/>
</dbReference>
<comment type="cofactor">
    <cofactor evidence="2">
        <name>Mg(2+)</name>
        <dbReference type="ChEBI" id="CHEBI:18420"/>
    </cofactor>
</comment>
<evidence type="ECO:0000259" key="17">
    <source>
        <dbReference type="Pfam" id="PF17177"/>
    </source>
</evidence>
<gene>
    <name evidence="18" type="ORF">AB1Y20_021263</name>
</gene>
<dbReference type="Pfam" id="PF17177">
    <property type="entry name" value="PPR_long"/>
    <property type="match status" value="1"/>
</dbReference>
<comment type="catalytic activity">
    <reaction evidence="1">
        <text>Endonucleolytic cleavage of RNA, removing 5'-extranucleotides from tRNA precursor.</text>
        <dbReference type="EC" id="3.1.26.5"/>
    </reaction>
</comment>
<keyword evidence="13" id="KW-0809">Transit peptide</keyword>
<keyword evidence="6" id="KW-0819">tRNA processing</keyword>
<sequence>MGPRRDKLPPSSRASASALTRAFFGCAKRKDALRAMRLFDDHACSGTAFEREAYHAILSVVEDGESAGRVIRHMREHGVPSNEATLSLEVRALVRQGELHQALLRLREGEAKALIPRKSTFSSLLRAFCQEKDVKGARSVAERMRLLDMEPEEADLVEMIQLMAIIGDDKGLEAQLSALQQMGPRLHSSSMDALESAVHVPNGRRIAMRATVDAAGKCSNCGAQLKSIGMSTDEWKKLERSLLDAAQTSRAQDDLLIFGDWVRRRSYRFIIDGANAAYRNQNYEGGRFSYNQIELLRVELRRLADGAEPLIILPARYLASDRIPNHTRRATRHDRGEWVTPEEAVYVASWKRSGNLWACPDRADDDWYWMYATAVQGAEARVLTNDVLRDHIMKDDDPSFYRFFQRWKHRHIIHFDFDCAGSDGSSPKLLLDRPPSFSHESQKSEAGWHFLADTKNPEMEWLCFQQSTSGSCEA</sequence>
<evidence type="ECO:0000256" key="14">
    <source>
        <dbReference type="ARBA" id="ARBA00023128"/>
    </source>
</evidence>
<name>A0AB34JLS7_PRYPA</name>
<dbReference type="EC" id="3.1.26.5" evidence="5"/>
<dbReference type="InterPro" id="IPR031595">
    <property type="entry name" value="PRORP_C"/>
</dbReference>
<dbReference type="PANTHER" id="PTHR13547:SF1">
    <property type="entry name" value="MITOCHONDRIAL RIBONUCLEASE P CATALYTIC SUBUNIT"/>
    <property type="match status" value="1"/>
</dbReference>
<keyword evidence="10" id="KW-0378">Hydrolase</keyword>
<feature type="domain" description="PROP1-like PPR" evidence="17">
    <location>
        <begin position="15"/>
        <end position="182"/>
    </location>
</feature>
<keyword evidence="7" id="KW-0540">Nuclease</keyword>
<evidence type="ECO:0000256" key="7">
    <source>
        <dbReference type="ARBA" id="ARBA00022722"/>
    </source>
</evidence>
<dbReference type="InterPro" id="IPR002885">
    <property type="entry name" value="PPR_rpt"/>
</dbReference>
<accession>A0AB34JLS7</accession>
<dbReference type="GO" id="GO:0005739">
    <property type="term" value="C:mitochondrion"/>
    <property type="evidence" value="ECO:0007669"/>
    <property type="project" value="UniProtKB-SubCell"/>
</dbReference>
<dbReference type="InterPro" id="IPR033443">
    <property type="entry name" value="PROP1-like_PPR_dom"/>
</dbReference>
<dbReference type="Gene3D" id="3.40.50.11980">
    <property type="match status" value="1"/>
</dbReference>
<dbReference type="AlphaFoldDB" id="A0AB34JLS7"/>
<organism evidence="18 19">
    <name type="scientific">Prymnesium parvum</name>
    <name type="common">Toxic golden alga</name>
    <dbReference type="NCBI Taxonomy" id="97485"/>
    <lineage>
        <taxon>Eukaryota</taxon>
        <taxon>Haptista</taxon>
        <taxon>Haptophyta</taxon>
        <taxon>Prymnesiophyceae</taxon>
        <taxon>Prymnesiales</taxon>
        <taxon>Prymnesiaceae</taxon>
        <taxon>Prymnesium</taxon>
    </lineage>
</organism>
<keyword evidence="8" id="KW-0479">Metal-binding</keyword>
<evidence type="ECO:0000256" key="13">
    <source>
        <dbReference type="ARBA" id="ARBA00022946"/>
    </source>
</evidence>
<evidence type="ECO:0000256" key="3">
    <source>
        <dbReference type="ARBA" id="ARBA00004173"/>
    </source>
</evidence>
<evidence type="ECO:0000259" key="16">
    <source>
        <dbReference type="Pfam" id="PF16953"/>
    </source>
</evidence>
<dbReference type="GO" id="GO:0001682">
    <property type="term" value="P:tRNA 5'-leader removal"/>
    <property type="evidence" value="ECO:0007669"/>
    <property type="project" value="TreeGrafter"/>
</dbReference>
<keyword evidence="14" id="KW-0496">Mitochondrion</keyword>
<protein>
    <recommendedName>
        <fullName evidence="5">ribonuclease P</fullName>
        <ecNumber evidence="5">3.1.26.5</ecNumber>
    </recommendedName>
</protein>
<comment type="similarity">
    <text evidence="4">Belongs to the PPR family. P subfamily.</text>
</comment>
<evidence type="ECO:0000256" key="10">
    <source>
        <dbReference type="ARBA" id="ARBA00022801"/>
    </source>
</evidence>
<dbReference type="Pfam" id="PF16953">
    <property type="entry name" value="PRORP"/>
    <property type="match status" value="1"/>
</dbReference>
<evidence type="ECO:0000256" key="12">
    <source>
        <dbReference type="ARBA" id="ARBA00022842"/>
    </source>
</evidence>
<dbReference type="GO" id="GO:0046872">
    <property type="term" value="F:metal ion binding"/>
    <property type="evidence" value="ECO:0007669"/>
    <property type="project" value="UniProtKB-KW"/>
</dbReference>
<keyword evidence="12" id="KW-0460">Magnesium</keyword>
<dbReference type="Gene3D" id="1.25.40.10">
    <property type="entry name" value="Tetratricopeptide repeat domain"/>
    <property type="match status" value="1"/>
</dbReference>
<dbReference type="PROSITE" id="PS51375">
    <property type="entry name" value="PPR"/>
    <property type="match status" value="1"/>
</dbReference>
<evidence type="ECO:0000256" key="5">
    <source>
        <dbReference type="ARBA" id="ARBA00012179"/>
    </source>
</evidence>
<feature type="domain" description="PRORP" evidence="16">
    <location>
        <begin position="213"/>
        <end position="463"/>
    </location>
</feature>
<evidence type="ECO:0000256" key="15">
    <source>
        <dbReference type="PROSITE-ProRule" id="PRU00708"/>
    </source>
</evidence>
<dbReference type="InterPro" id="IPR011990">
    <property type="entry name" value="TPR-like_helical_dom_sf"/>
</dbReference>
<keyword evidence="19" id="KW-1185">Reference proteome</keyword>
<evidence type="ECO:0000256" key="8">
    <source>
        <dbReference type="ARBA" id="ARBA00022723"/>
    </source>
</evidence>
<evidence type="ECO:0000256" key="9">
    <source>
        <dbReference type="ARBA" id="ARBA00022737"/>
    </source>
</evidence>